<dbReference type="InterPro" id="IPR004881">
    <property type="entry name" value="Ribosome_biogen_GTPase_RsgA"/>
</dbReference>
<dbReference type="AlphaFoldDB" id="A0A8J6NEV6"/>
<evidence type="ECO:0000313" key="2">
    <source>
        <dbReference type="Proteomes" id="UP000614469"/>
    </source>
</evidence>
<protein>
    <submittedName>
        <fullName evidence="1">Ribosome small subunit-dependent GTPase A</fullName>
    </submittedName>
</protein>
<comment type="caution">
    <text evidence="1">The sequence shown here is derived from an EMBL/GenBank/DDBJ whole genome shotgun (WGS) entry which is preliminary data.</text>
</comment>
<dbReference type="SUPFAM" id="SSF52540">
    <property type="entry name" value="P-loop containing nucleoside triphosphate hydrolases"/>
    <property type="match status" value="1"/>
</dbReference>
<organism evidence="1 2">
    <name type="scientific">Candidatus Desulfolinea nitratireducens</name>
    <dbReference type="NCBI Taxonomy" id="2841698"/>
    <lineage>
        <taxon>Bacteria</taxon>
        <taxon>Bacillati</taxon>
        <taxon>Chloroflexota</taxon>
        <taxon>Anaerolineae</taxon>
        <taxon>Anaerolineales</taxon>
        <taxon>Anaerolineales incertae sedis</taxon>
        <taxon>Candidatus Desulfolinea</taxon>
    </lineage>
</organism>
<dbReference type="Gene3D" id="1.10.40.50">
    <property type="entry name" value="Probable gtpase engc, domain 3"/>
    <property type="match status" value="1"/>
</dbReference>
<proteinExistence type="predicted"/>
<feature type="non-terminal residue" evidence="1">
    <location>
        <position position="1"/>
    </location>
</feature>
<dbReference type="PANTHER" id="PTHR32120">
    <property type="entry name" value="SMALL RIBOSOMAL SUBUNIT BIOGENESIS GTPASE RSGA"/>
    <property type="match status" value="1"/>
</dbReference>
<dbReference type="GO" id="GO:0005525">
    <property type="term" value="F:GTP binding"/>
    <property type="evidence" value="ECO:0007669"/>
    <property type="project" value="InterPro"/>
</dbReference>
<dbReference type="GO" id="GO:0003924">
    <property type="term" value="F:GTPase activity"/>
    <property type="evidence" value="ECO:0007669"/>
    <property type="project" value="InterPro"/>
</dbReference>
<dbReference type="EMBL" id="JACNJN010000040">
    <property type="protein sequence ID" value="MBC8334058.1"/>
    <property type="molecule type" value="Genomic_DNA"/>
</dbReference>
<reference evidence="1 2" key="1">
    <citation type="submission" date="2020-08" db="EMBL/GenBank/DDBJ databases">
        <title>Bridging the membrane lipid divide: bacteria of the FCB group superphylum have the potential to synthesize archaeal ether lipids.</title>
        <authorList>
            <person name="Villanueva L."/>
            <person name="Von Meijenfeldt F.A.B."/>
            <person name="Westbye A.B."/>
            <person name="Yadav S."/>
            <person name="Hopmans E.C."/>
            <person name="Dutilh B.E."/>
            <person name="Sinninghe Damste J.S."/>
        </authorList>
    </citation>
    <scope>NUCLEOTIDE SEQUENCE [LARGE SCALE GENOMIC DNA]</scope>
    <source>
        <strain evidence="1">NIOZ-UU36</strain>
    </source>
</reference>
<dbReference type="PANTHER" id="PTHR32120:SF11">
    <property type="entry name" value="SMALL RIBOSOMAL SUBUNIT BIOGENESIS GTPASE RSGA 1, MITOCHONDRIAL-RELATED"/>
    <property type="match status" value="1"/>
</dbReference>
<evidence type="ECO:0000313" key="1">
    <source>
        <dbReference type="EMBL" id="MBC8334058.1"/>
    </source>
</evidence>
<dbReference type="Proteomes" id="UP000614469">
    <property type="component" value="Unassembled WGS sequence"/>
</dbReference>
<gene>
    <name evidence="1" type="ORF">H8E29_02230</name>
</gene>
<name>A0A8J6NEV6_9CHLR</name>
<sequence length="76" mass="8424">VIDTPGIRSFGLAGITQSELAGWYPEMASLSGNCRYADCTHLNEPECLIRAAVEKGQVSQLRYKNYSTIREFLPVS</sequence>
<dbReference type="InterPro" id="IPR027417">
    <property type="entry name" value="P-loop_NTPase"/>
</dbReference>
<accession>A0A8J6NEV6</accession>